<keyword evidence="1" id="KW-0812">Transmembrane</keyword>
<sequence length="181" mass="18417">MGRGTGERTQARGGAGARPGAGPVVLGGVLGALVGLVVGWLVLRPSGSDLLAEARDLVPRGFSVEDEGLQRGNVLLGWEDVAGVTATGSAATDGDLAVPQLARAAGWTVVTDHPAAADDFYLLERPGLEARVSLYVQGAGSEVWVTVQRDGSQWWWVGATGLAGAAVGAAVVLVAPGRARR</sequence>
<accession>A0ABY5K250</accession>
<reference evidence="2 3" key="1">
    <citation type="submission" date="2022-07" db="EMBL/GenBank/DDBJ databases">
        <title>Novel species in genus cellulomonas.</title>
        <authorList>
            <person name="Ye L."/>
        </authorList>
    </citation>
    <scope>NUCLEOTIDE SEQUENCE [LARGE SCALE GENOMIC DNA]</scope>
    <source>
        <strain evidence="3">zg-Y908</strain>
    </source>
</reference>
<protein>
    <submittedName>
        <fullName evidence="2">Uncharacterized protein</fullName>
    </submittedName>
</protein>
<organism evidence="2 3">
    <name type="scientific">Cellulomonas wangsupingiae</name>
    <dbReference type="NCBI Taxonomy" id="2968085"/>
    <lineage>
        <taxon>Bacteria</taxon>
        <taxon>Bacillati</taxon>
        <taxon>Actinomycetota</taxon>
        <taxon>Actinomycetes</taxon>
        <taxon>Micrococcales</taxon>
        <taxon>Cellulomonadaceae</taxon>
        <taxon>Cellulomonas</taxon>
    </lineage>
</organism>
<name>A0ABY5K250_9CELL</name>
<keyword evidence="1" id="KW-1133">Transmembrane helix</keyword>
<keyword evidence="3" id="KW-1185">Reference proteome</keyword>
<evidence type="ECO:0000313" key="2">
    <source>
        <dbReference type="EMBL" id="UUI64385.1"/>
    </source>
</evidence>
<dbReference type="RefSeq" id="WP_256791156.1">
    <property type="nucleotide sequence ID" value="NZ_CP101989.1"/>
</dbReference>
<feature type="transmembrane region" description="Helical" evidence="1">
    <location>
        <begin position="154"/>
        <end position="175"/>
    </location>
</feature>
<evidence type="ECO:0000313" key="3">
    <source>
        <dbReference type="Proteomes" id="UP001317322"/>
    </source>
</evidence>
<dbReference type="EMBL" id="CP101989">
    <property type="protein sequence ID" value="UUI64385.1"/>
    <property type="molecule type" value="Genomic_DNA"/>
</dbReference>
<evidence type="ECO:0000256" key="1">
    <source>
        <dbReference type="SAM" id="Phobius"/>
    </source>
</evidence>
<feature type="transmembrane region" description="Helical" evidence="1">
    <location>
        <begin position="21"/>
        <end position="43"/>
    </location>
</feature>
<keyword evidence="1" id="KW-0472">Membrane</keyword>
<dbReference type="Proteomes" id="UP001317322">
    <property type="component" value="Chromosome"/>
</dbReference>
<gene>
    <name evidence="2" type="ORF">NP075_14835</name>
</gene>
<proteinExistence type="predicted"/>